<dbReference type="GO" id="GO:0043565">
    <property type="term" value="F:sequence-specific DNA binding"/>
    <property type="evidence" value="ECO:0007669"/>
    <property type="project" value="InterPro"/>
</dbReference>
<dbReference type="KEGG" id="cbei:LF65_01614"/>
<dbReference type="Pfam" id="PF10114">
    <property type="entry name" value="PocR"/>
    <property type="match status" value="1"/>
</dbReference>
<dbReference type="PROSITE" id="PS01124">
    <property type="entry name" value="HTH_ARAC_FAMILY_2"/>
    <property type="match status" value="1"/>
</dbReference>
<dbReference type="PROSITE" id="PS00041">
    <property type="entry name" value="HTH_ARAC_FAMILY_1"/>
    <property type="match status" value="1"/>
</dbReference>
<dbReference type="PANTHER" id="PTHR43280">
    <property type="entry name" value="ARAC-FAMILY TRANSCRIPTIONAL REGULATOR"/>
    <property type="match status" value="1"/>
</dbReference>
<dbReference type="InterPro" id="IPR018771">
    <property type="entry name" value="PocR_dom"/>
</dbReference>
<feature type="domain" description="HTH araC/xylS-type" evidence="4">
    <location>
        <begin position="178"/>
        <end position="276"/>
    </location>
</feature>
<dbReference type="Gene3D" id="1.10.10.60">
    <property type="entry name" value="Homeodomain-like"/>
    <property type="match status" value="1"/>
</dbReference>
<protein>
    <recommendedName>
        <fullName evidence="4">HTH araC/xylS-type domain-containing protein</fullName>
    </recommendedName>
</protein>
<keyword evidence="3" id="KW-0804">Transcription</keyword>
<proteinExistence type="predicted"/>
<dbReference type="InterPro" id="IPR018060">
    <property type="entry name" value="HTH_AraC"/>
</dbReference>
<dbReference type="InterPro" id="IPR009057">
    <property type="entry name" value="Homeodomain-like_sf"/>
</dbReference>
<organism evidence="5 6">
    <name type="scientific">Clostridium beijerinckii</name>
    <name type="common">Clostridium MP</name>
    <dbReference type="NCBI Taxonomy" id="1520"/>
    <lineage>
        <taxon>Bacteria</taxon>
        <taxon>Bacillati</taxon>
        <taxon>Bacillota</taxon>
        <taxon>Clostridia</taxon>
        <taxon>Eubacteriales</taxon>
        <taxon>Clostridiaceae</taxon>
        <taxon>Clostridium</taxon>
    </lineage>
</organism>
<dbReference type="PANTHER" id="PTHR43280:SF2">
    <property type="entry name" value="HTH-TYPE TRANSCRIPTIONAL REGULATOR EXSA"/>
    <property type="match status" value="1"/>
</dbReference>
<dbReference type="OrthoDB" id="1934152at2"/>
<sequence>MNLLFNILDLKELLLNFYTLTKIRIVIFDDSFHELASYPTRHSSYCRIIRSDSKAEEKCIACDQQACLYCKRNQQLYTYQCHAGLTETVVPIKAENIIIGYIMFGQLLQTDNRDVLWEDISKNLSLFNIDMNELYKTYIKKKNISKDTISAAANMMEISASYLYLSRKLILKEDTLASKIDAYISSHIKKDLSATVLCKNFDISKSRLYKISEHSFGMGIAEHIRNIRIHMAKRLLGDTDTPIYEIADMVGISDYNYFTKVFKRETGILPTVYRKENTMR</sequence>
<dbReference type="AlphaFoldDB" id="A0A0B5Q7V2"/>
<evidence type="ECO:0000256" key="2">
    <source>
        <dbReference type="ARBA" id="ARBA00023125"/>
    </source>
</evidence>
<name>A0A0B5Q7V2_CLOBE</name>
<evidence type="ECO:0000313" key="6">
    <source>
        <dbReference type="Proteomes" id="UP000031866"/>
    </source>
</evidence>
<accession>A0A0B5Q7V2</accession>
<reference evidence="6" key="1">
    <citation type="submission" date="2014-12" db="EMBL/GenBank/DDBJ databases">
        <title>Genome sequence of Clostridium beijerinckii strain 59B.</title>
        <authorList>
            <person name="Little G.T."/>
            <person name="Minton N.P."/>
        </authorList>
    </citation>
    <scope>NUCLEOTIDE SEQUENCE [LARGE SCALE GENOMIC DNA]</scope>
    <source>
        <strain evidence="6">59B</strain>
    </source>
</reference>
<dbReference type="GO" id="GO:0003700">
    <property type="term" value="F:DNA-binding transcription factor activity"/>
    <property type="evidence" value="ECO:0007669"/>
    <property type="project" value="InterPro"/>
</dbReference>
<dbReference type="SMART" id="SM00342">
    <property type="entry name" value="HTH_ARAC"/>
    <property type="match status" value="1"/>
</dbReference>
<dbReference type="SUPFAM" id="SSF46689">
    <property type="entry name" value="Homeodomain-like"/>
    <property type="match status" value="1"/>
</dbReference>
<dbReference type="RefSeq" id="WP_041895457.1">
    <property type="nucleotide sequence ID" value="NZ_CP010086.2"/>
</dbReference>
<evidence type="ECO:0000313" key="5">
    <source>
        <dbReference type="EMBL" id="AJG98219.1"/>
    </source>
</evidence>
<dbReference type="InterPro" id="IPR018062">
    <property type="entry name" value="HTH_AraC-typ_CS"/>
</dbReference>
<evidence type="ECO:0000259" key="4">
    <source>
        <dbReference type="PROSITE" id="PS01124"/>
    </source>
</evidence>
<evidence type="ECO:0000256" key="1">
    <source>
        <dbReference type="ARBA" id="ARBA00023015"/>
    </source>
</evidence>
<dbReference type="EMBL" id="CP010086">
    <property type="protein sequence ID" value="AJG98219.1"/>
    <property type="molecule type" value="Genomic_DNA"/>
</dbReference>
<gene>
    <name evidence="5" type="ORF">LF65_01614</name>
</gene>
<dbReference type="STRING" id="1520.LF65_01614"/>
<keyword evidence="1" id="KW-0805">Transcription regulation</keyword>
<keyword evidence="2" id="KW-0238">DNA-binding</keyword>
<evidence type="ECO:0000256" key="3">
    <source>
        <dbReference type="ARBA" id="ARBA00023163"/>
    </source>
</evidence>
<dbReference type="Proteomes" id="UP000031866">
    <property type="component" value="Chromosome"/>
</dbReference>
<dbReference type="Pfam" id="PF12833">
    <property type="entry name" value="HTH_18"/>
    <property type="match status" value="1"/>
</dbReference>